<reference evidence="2 3" key="1">
    <citation type="submission" date="2018-12" db="EMBL/GenBank/DDBJ databases">
        <authorList>
            <consortium name="Pathogen Informatics"/>
        </authorList>
    </citation>
    <scope>NUCLEOTIDE SEQUENCE [LARGE SCALE GENOMIC DNA]</scope>
    <source>
        <strain evidence="2 3">NCTC6754</strain>
    </source>
</reference>
<feature type="region of interest" description="Disordered" evidence="1">
    <location>
        <begin position="1"/>
        <end position="31"/>
    </location>
</feature>
<accession>A0A447TYT0</accession>
<dbReference type="EMBL" id="LR134190">
    <property type="protein sequence ID" value="VEB56391.1"/>
    <property type="molecule type" value="Genomic_DNA"/>
</dbReference>
<gene>
    <name evidence="2" type="primary">yfdC_2</name>
    <name evidence="2" type="ORF">NCTC6754_04348</name>
</gene>
<organism evidence="2 3">
    <name type="scientific">Salmonella enterica I</name>
    <dbReference type="NCBI Taxonomy" id="59201"/>
    <lineage>
        <taxon>Bacteria</taxon>
        <taxon>Pseudomonadati</taxon>
        <taxon>Pseudomonadota</taxon>
        <taxon>Gammaproteobacteria</taxon>
        <taxon>Enterobacterales</taxon>
        <taxon>Enterobacteriaceae</taxon>
        <taxon>Salmonella</taxon>
    </lineage>
</organism>
<dbReference type="AlphaFoldDB" id="A0A447TYT0"/>
<evidence type="ECO:0000313" key="2">
    <source>
        <dbReference type="EMBL" id="VEB56391.1"/>
    </source>
</evidence>
<protein>
    <submittedName>
        <fullName evidence="2">Putative transport</fullName>
    </submittedName>
</protein>
<dbReference type="Proteomes" id="UP000269208">
    <property type="component" value="Chromosome"/>
</dbReference>
<name>A0A447TYT0_SALET</name>
<proteinExistence type="predicted"/>
<sequence>MDSLNDDKINRHSSDLEVESEEKQSGKEIEVDEDRLPSRAMAIHEHIRQDGEKEMERDAMALLWSAIAAGLSMGGITPGERDFPRAA</sequence>
<evidence type="ECO:0000256" key="1">
    <source>
        <dbReference type="SAM" id="MobiDB-lite"/>
    </source>
</evidence>
<evidence type="ECO:0000313" key="3">
    <source>
        <dbReference type="Proteomes" id="UP000269208"/>
    </source>
</evidence>